<keyword evidence="6" id="KW-0239">DNA-directed DNA polymerase</keyword>
<dbReference type="InterPro" id="IPR008921">
    <property type="entry name" value="DNA_pol3_clamp-load_cplx_C"/>
</dbReference>
<dbReference type="RefSeq" id="WP_319960498.1">
    <property type="nucleotide sequence ID" value="NZ_JAXARY010000001.1"/>
</dbReference>
<evidence type="ECO:0000256" key="4">
    <source>
        <dbReference type="ARBA" id="ARBA00022695"/>
    </source>
</evidence>
<dbReference type="Pfam" id="PF09115">
    <property type="entry name" value="DNApol3-delta_C"/>
    <property type="match status" value="1"/>
</dbReference>
<evidence type="ECO:0000256" key="6">
    <source>
        <dbReference type="ARBA" id="ARBA00022932"/>
    </source>
</evidence>
<dbReference type="SUPFAM" id="SSF52540">
    <property type="entry name" value="P-loop containing nucleoside triphosphate hydrolases"/>
    <property type="match status" value="1"/>
</dbReference>
<dbReference type="InterPro" id="IPR027417">
    <property type="entry name" value="P-loop_NTPase"/>
</dbReference>
<dbReference type="InterPro" id="IPR004622">
    <property type="entry name" value="DNA_pol_HolB"/>
</dbReference>
<keyword evidence="5" id="KW-0235">DNA replication</keyword>
<organism evidence="9 10">
    <name type="scientific">Methylomonas defluvii</name>
    <dbReference type="NCBI Taxonomy" id="3045149"/>
    <lineage>
        <taxon>Bacteria</taxon>
        <taxon>Pseudomonadati</taxon>
        <taxon>Pseudomonadota</taxon>
        <taxon>Gammaproteobacteria</taxon>
        <taxon>Methylococcales</taxon>
        <taxon>Methylococcaceae</taxon>
        <taxon>Methylomonas</taxon>
    </lineage>
</organism>
<comment type="catalytic activity">
    <reaction evidence="7">
        <text>DNA(n) + a 2'-deoxyribonucleoside 5'-triphosphate = DNA(n+1) + diphosphate</text>
        <dbReference type="Rhea" id="RHEA:22508"/>
        <dbReference type="Rhea" id="RHEA-COMP:17339"/>
        <dbReference type="Rhea" id="RHEA-COMP:17340"/>
        <dbReference type="ChEBI" id="CHEBI:33019"/>
        <dbReference type="ChEBI" id="CHEBI:61560"/>
        <dbReference type="ChEBI" id="CHEBI:173112"/>
        <dbReference type="EC" id="2.7.7.7"/>
    </reaction>
</comment>
<name>A0ABU4U9X5_9GAMM</name>
<dbReference type="PANTHER" id="PTHR11669:SF8">
    <property type="entry name" value="DNA POLYMERASE III SUBUNIT DELTA"/>
    <property type="match status" value="1"/>
</dbReference>
<feature type="domain" description="DNA polymerase III delta subunit C-terminal" evidence="8">
    <location>
        <begin position="215"/>
        <end position="329"/>
    </location>
</feature>
<dbReference type="InterPro" id="IPR050238">
    <property type="entry name" value="DNA_Rep/Repair_Clamp_Loader"/>
</dbReference>
<comment type="caution">
    <text evidence="9">The sequence shown here is derived from an EMBL/GenBank/DDBJ whole genome shotgun (WGS) entry which is preliminary data.</text>
</comment>
<keyword evidence="10" id="KW-1185">Reference proteome</keyword>
<protein>
    <recommendedName>
        <fullName evidence="2">DNA polymerase III subunit delta'</fullName>
        <ecNumber evidence="1">2.7.7.7</ecNumber>
    </recommendedName>
</protein>
<dbReference type="InterPro" id="IPR015199">
    <property type="entry name" value="DNA_pol_III_delta_C"/>
</dbReference>
<evidence type="ECO:0000256" key="1">
    <source>
        <dbReference type="ARBA" id="ARBA00012417"/>
    </source>
</evidence>
<keyword evidence="3 9" id="KW-0808">Transferase</keyword>
<dbReference type="EMBL" id="JAXARY010000001">
    <property type="protein sequence ID" value="MDX8126241.1"/>
    <property type="molecule type" value="Genomic_DNA"/>
</dbReference>
<evidence type="ECO:0000313" key="10">
    <source>
        <dbReference type="Proteomes" id="UP001284537"/>
    </source>
</evidence>
<dbReference type="NCBIfam" id="TIGR00678">
    <property type="entry name" value="holB"/>
    <property type="match status" value="1"/>
</dbReference>
<dbReference type="GO" id="GO:0003887">
    <property type="term" value="F:DNA-directed DNA polymerase activity"/>
    <property type="evidence" value="ECO:0007669"/>
    <property type="project" value="UniProtKB-EC"/>
</dbReference>
<sequence length="334" mass="38054">MSTQMQVYPWQQDNWRQLHAYIEQQRIPQALLFSGAAGQGKRHLAGYYARTLLCHAPLADASACGHCIACKLFEAQTHPDFLVIEPDEPGKAIGIDKIRQLIVKLALKPQYDHAYRVVIIQPADALNTASANAFLKCLEEPTERTCLLLISEQPSRLPATIRSRCQKIDCVTPAHELAMTWLRQQRSVGEQADLLLTLAQGSPLLAQQYAELNMIQLRQQYFDAWLQVAQGKENLLTVAELWQKQEKIDLAVVLRWMASWIADIVKCAYRAESPALSNPDLKNALQALAERLELKRLYRFYDNVLTTKSQLNTQLNKQLMVEQLLISWSQLNRH</sequence>
<evidence type="ECO:0000256" key="3">
    <source>
        <dbReference type="ARBA" id="ARBA00022679"/>
    </source>
</evidence>
<evidence type="ECO:0000313" key="9">
    <source>
        <dbReference type="EMBL" id="MDX8126241.1"/>
    </source>
</evidence>
<dbReference type="Pfam" id="PF13177">
    <property type="entry name" value="DNA_pol3_delta2"/>
    <property type="match status" value="1"/>
</dbReference>
<evidence type="ECO:0000259" key="8">
    <source>
        <dbReference type="Pfam" id="PF09115"/>
    </source>
</evidence>
<evidence type="ECO:0000256" key="7">
    <source>
        <dbReference type="ARBA" id="ARBA00049244"/>
    </source>
</evidence>
<dbReference type="NCBIfam" id="NF004310">
    <property type="entry name" value="PRK05707.1"/>
    <property type="match status" value="1"/>
</dbReference>
<reference evidence="9 10" key="1">
    <citation type="submission" date="2023-11" db="EMBL/GenBank/DDBJ databases">
        <authorList>
            <person name="Ouyang M.-Y."/>
        </authorList>
    </citation>
    <scope>NUCLEOTIDE SEQUENCE [LARGE SCALE GENOMIC DNA]</scope>
    <source>
        <strain evidence="9 10">OY6</strain>
    </source>
</reference>
<proteinExistence type="predicted"/>
<accession>A0ABU4U9X5</accession>
<evidence type="ECO:0000256" key="2">
    <source>
        <dbReference type="ARBA" id="ARBA00014363"/>
    </source>
</evidence>
<dbReference type="Proteomes" id="UP001284537">
    <property type="component" value="Unassembled WGS sequence"/>
</dbReference>
<gene>
    <name evidence="9" type="ORF">QLH52_03040</name>
</gene>
<dbReference type="PANTHER" id="PTHR11669">
    <property type="entry name" value="REPLICATION FACTOR C / DNA POLYMERASE III GAMMA-TAU SUBUNIT"/>
    <property type="match status" value="1"/>
</dbReference>
<dbReference type="Gene3D" id="1.20.272.10">
    <property type="match status" value="1"/>
</dbReference>
<dbReference type="EC" id="2.7.7.7" evidence="1"/>
<evidence type="ECO:0000256" key="5">
    <source>
        <dbReference type="ARBA" id="ARBA00022705"/>
    </source>
</evidence>
<dbReference type="SUPFAM" id="SSF48019">
    <property type="entry name" value="post-AAA+ oligomerization domain-like"/>
    <property type="match status" value="1"/>
</dbReference>
<keyword evidence="4 9" id="KW-0548">Nucleotidyltransferase</keyword>
<dbReference type="Gene3D" id="3.40.50.300">
    <property type="entry name" value="P-loop containing nucleotide triphosphate hydrolases"/>
    <property type="match status" value="1"/>
</dbReference>